<protein>
    <recommendedName>
        <fullName evidence="4">HAD-like domain-containing protein</fullName>
    </recommendedName>
</protein>
<dbReference type="AlphaFoldDB" id="A0A251S644"/>
<keyword evidence="3" id="KW-1185">Reference proteome</keyword>
<accession>A0A251S644</accession>
<dbReference type="Gramene" id="mRNA:HanXRQr2_Chr15g0675411">
    <property type="protein sequence ID" value="mRNA:HanXRQr2_Chr15g0675411"/>
    <property type="gene ID" value="HanXRQr2_Chr15g0675411"/>
</dbReference>
<evidence type="ECO:0000313" key="2">
    <source>
        <dbReference type="EMBL" id="OTF94051.1"/>
    </source>
</evidence>
<evidence type="ECO:0008006" key="4">
    <source>
        <dbReference type="Google" id="ProtNLM"/>
    </source>
</evidence>
<evidence type="ECO:0000313" key="1">
    <source>
        <dbReference type="EMBL" id="KAF5763016.1"/>
    </source>
</evidence>
<dbReference type="EMBL" id="CM007904">
    <property type="protein sequence ID" value="OTF94051.1"/>
    <property type="molecule type" value="Genomic_DNA"/>
</dbReference>
<gene>
    <name evidence="2" type="ORF">HannXRQ_Chr15g0467901</name>
    <name evidence="1" type="ORF">HanXRQr2_Chr15g0675411</name>
</gene>
<reference evidence="1 3" key="1">
    <citation type="journal article" date="2017" name="Nature">
        <title>The sunflower genome provides insights into oil metabolism, flowering and Asterid evolution.</title>
        <authorList>
            <person name="Badouin H."/>
            <person name="Gouzy J."/>
            <person name="Grassa C.J."/>
            <person name="Murat F."/>
            <person name="Staton S.E."/>
            <person name="Cottret L."/>
            <person name="Lelandais-Briere C."/>
            <person name="Owens G.L."/>
            <person name="Carrere S."/>
            <person name="Mayjonade B."/>
            <person name="Legrand L."/>
            <person name="Gill N."/>
            <person name="Kane N.C."/>
            <person name="Bowers J.E."/>
            <person name="Hubner S."/>
            <person name="Bellec A."/>
            <person name="Berard A."/>
            <person name="Berges H."/>
            <person name="Blanchet N."/>
            <person name="Boniface M.C."/>
            <person name="Brunel D."/>
            <person name="Catrice O."/>
            <person name="Chaidir N."/>
            <person name="Claudel C."/>
            <person name="Donnadieu C."/>
            <person name="Faraut T."/>
            <person name="Fievet G."/>
            <person name="Helmstetter N."/>
            <person name="King M."/>
            <person name="Knapp S.J."/>
            <person name="Lai Z."/>
            <person name="Le Paslier M.C."/>
            <person name="Lippi Y."/>
            <person name="Lorenzon L."/>
            <person name="Mandel J.R."/>
            <person name="Marage G."/>
            <person name="Marchand G."/>
            <person name="Marquand E."/>
            <person name="Bret-Mestries E."/>
            <person name="Morien E."/>
            <person name="Nambeesan S."/>
            <person name="Nguyen T."/>
            <person name="Pegot-Espagnet P."/>
            <person name="Pouilly N."/>
            <person name="Raftis F."/>
            <person name="Sallet E."/>
            <person name="Schiex T."/>
            <person name="Thomas J."/>
            <person name="Vandecasteele C."/>
            <person name="Vares D."/>
            <person name="Vear F."/>
            <person name="Vautrin S."/>
            <person name="Crespi M."/>
            <person name="Mangin B."/>
            <person name="Burke J.M."/>
            <person name="Salse J."/>
            <person name="Munos S."/>
            <person name="Vincourt P."/>
            <person name="Rieseberg L.H."/>
            <person name="Langlade N.B."/>
        </authorList>
    </citation>
    <scope>NUCLEOTIDE SEQUENCE [LARGE SCALE GENOMIC DNA]</scope>
    <source>
        <strain evidence="3">cv. SF193</strain>
        <tissue evidence="1">Leaves</tissue>
    </source>
</reference>
<dbReference type="EMBL" id="MNCJ02000330">
    <property type="protein sequence ID" value="KAF5763016.1"/>
    <property type="molecule type" value="Genomic_DNA"/>
</dbReference>
<reference evidence="1" key="3">
    <citation type="submission" date="2020-06" db="EMBL/GenBank/DDBJ databases">
        <title>Helianthus annuus Genome sequencing and assembly Release 2.</title>
        <authorList>
            <person name="Gouzy J."/>
            <person name="Langlade N."/>
            <person name="Munos S."/>
        </authorList>
    </citation>
    <scope>NUCLEOTIDE SEQUENCE</scope>
    <source>
        <tissue evidence="1">Leaves</tissue>
    </source>
</reference>
<dbReference type="InParanoid" id="A0A251S644"/>
<proteinExistence type="predicted"/>
<dbReference type="Proteomes" id="UP000215914">
    <property type="component" value="Chromosome 15"/>
</dbReference>
<organism evidence="2 3">
    <name type="scientific">Helianthus annuus</name>
    <name type="common">Common sunflower</name>
    <dbReference type="NCBI Taxonomy" id="4232"/>
    <lineage>
        <taxon>Eukaryota</taxon>
        <taxon>Viridiplantae</taxon>
        <taxon>Streptophyta</taxon>
        <taxon>Embryophyta</taxon>
        <taxon>Tracheophyta</taxon>
        <taxon>Spermatophyta</taxon>
        <taxon>Magnoliopsida</taxon>
        <taxon>eudicotyledons</taxon>
        <taxon>Gunneridae</taxon>
        <taxon>Pentapetalae</taxon>
        <taxon>asterids</taxon>
        <taxon>campanulids</taxon>
        <taxon>Asterales</taxon>
        <taxon>Asteraceae</taxon>
        <taxon>Asteroideae</taxon>
        <taxon>Heliantheae alliance</taxon>
        <taxon>Heliantheae</taxon>
        <taxon>Helianthus</taxon>
    </lineage>
</organism>
<evidence type="ECO:0000313" key="3">
    <source>
        <dbReference type="Proteomes" id="UP000215914"/>
    </source>
</evidence>
<sequence>MKYARNVRRSKGVLDLNVPPVENLEQALLVDDSAQGLLSLSATLGIPSGQVHQPARSTLPSPTTFEEMAAVMVDNGGR</sequence>
<name>A0A251S644_HELAN</name>
<reference evidence="2" key="2">
    <citation type="submission" date="2017-02" db="EMBL/GenBank/DDBJ databases">
        <title>Sunflower complete genome.</title>
        <authorList>
            <person name="Langlade N."/>
            <person name="Munos S."/>
        </authorList>
    </citation>
    <scope>NUCLEOTIDE SEQUENCE [LARGE SCALE GENOMIC DNA]</scope>
    <source>
        <tissue evidence="2">Leaves</tissue>
    </source>
</reference>